<evidence type="ECO:0000256" key="1">
    <source>
        <dbReference type="ARBA" id="ARBA00004123"/>
    </source>
</evidence>
<dbReference type="FunFam" id="1.10.246.20:FF:000003">
    <property type="entry name" value="Mediator of RNA polymerase II transcription subunit 15a"/>
    <property type="match status" value="1"/>
</dbReference>
<accession>V7C094</accession>
<dbReference type="SMR" id="V7C094"/>
<evidence type="ECO:0000256" key="3">
    <source>
        <dbReference type="SAM" id="MobiDB-lite"/>
    </source>
</evidence>
<feature type="region of interest" description="Disordered" evidence="3">
    <location>
        <begin position="1"/>
        <end position="22"/>
    </location>
</feature>
<dbReference type="GO" id="GO:0031490">
    <property type="term" value="F:chromatin DNA binding"/>
    <property type="evidence" value="ECO:0007669"/>
    <property type="project" value="InterPro"/>
</dbReference>
<evidence type="ECO:0000256" key="2">
    <source>
        <dbReference type="ARBA" id="ARBA00023242"/>
    </source>
</evidence>
<evidence type="ECO:0000259" key="4">
    <source>
        <dbReference type="Pfam" id="PF16987"/>
    </source>
</evidence>
<dbReference type="Gene3D" id="1.10.246.20">
    <property type="entry name" value="Coactivator CBP, KIX domain"/>
    <property type="match status" value="1"/>
</dbReference>
<dbReference type="Proteomes" id="UP000000226">
    <property type="component" value="Chromosome 5"/>
</dbReference>
<name>V7C094_PHAVU</name>
<sequence length="164" mass="18297">MDNNNWRPNQGTEANMDASDWRGGVPQELRQRIVNKILDTLKRRLPVSGQEGFLELQKIAERFEEKVFTAATSQSDYLRKIALKMLTMETTSQGTMANSPNQGAHDPGLVIPPHVHNPGQQHSIPMPNQSQSSGLTHTPIQNVGQNMPGENSVSGETHFLYHFI</sequence>
<keyword evidence="6" id="KW-1185">Reference proteome</keyword>
<dbReference type="EMBL" id="CM002292">
    <property type="protein sequence ID" value="ESW22778.1"/>
    <property type="molecule type" value="Genomic_DNA"/>
</dbReference>
<dbReference type="InterPro" id="IPR044661">
    <property type="entry name" value="MED15a/b/c-like"/>
</dbReference>
<dbReference type="Pfam" id="PF16987">
    <property type="entry name" value="KIX_2"/>
    <property type="match status" value="1"/>
</dbReference>
<dbReference type="AlphaFoldDB" id="V7C094"/>
<dbReference type="GO" id="GO:0003713">
    <property type="term" value="F:transcription coactivator activity"/>
    <property type="evidence" value="ECO:0007669"/>
    <property type="project" value="InterPro"/>
</dbReference>
<dbReference type="STRING" id="3885.V7C094"/>
<keyword evidence="2" id="KW-0539">Nucleus</keyword>
<dbReference type="InterPro" id="IPR036546">
    <property type="entry name" value="MED15_KIX"/>
</dbReference>
<feature type="region of interest" description="Disordered" evidence="3">
    <location>
        <begin position="119"/>
        <end position="154"/>
    </location>
</feature>
<dbReference type="InterPro" id="IPR036529">
    <property type="entry name" value="KIX_dom_sf"/>
</dbReference>
<dbReference type="SUPFAM" id="SSF47040">
    <property type="entry name" value="Kix domain of CBP (creb binding protein)"/>
    <property type="match status" value="1"/>
</dbReference>
<protein>
    <recommendedName>
        <fullName evidence="4">Mediator complex subunit 15 KIX domain-containing protein</fullName>
    </recommendedName>
</protein>
<comment type="subcellular location">
    <subcellularLocation>
        <location evidence="1">Nucleus</location>
    </subcellularLocation>
</comment>
<evidence type="ECO:0000313" key="5">
    <source>
        <dbReference type="EMBL" id="ESW22778.1"/>
    </source>
</evidence>
<reference evidence="6" key="1">
    <citation type="journal article" date="2014" name="Nat. Genet.">
        <title>A reference genome for common bean and genome-wide analysis of dual domestications.</title>
        <authorList>
            <person name="Schmutz J."/>
            <person name="McClean P.E."/>
            <person name="Mamidi S."/>
            <person name="Wu G.A."/>
            <person name="Cannon S.B."/>
            <person name="Grimwood J."/>
            <person name="Jenkins J."/>
            <person name="Shu S."/>
            <person name="Song Q."/>
            <person name="Chavarro C."/>
            <person name="Torres-Torres M."/>
            <person name="Geffroy V."/>
            <person name="Moghaddam S.M."/>
            <person name="Gao D."/>
            <person name="Abernathy B."/>
            <person name="Barry K."/>
            <person name="Blair M."/>
            <person name="Brick M.A."/>
            <person name="Chovatia M."/>
            <person name="Gepts P."/>
            <person name="Goodstein D.M."/>
            <person name="Gonzales M."/>
            <person name="Hellsten U."/>
            <person name="Hyten D.L."/>
            <person name="Jia G."/>
            <person name="Kelly J.D."/>
            <person name="Kudrna D."/>
            <person name="Lee R."/>
            <person name="Richard M.M."/>
            <person name="Miklas P.N."/>
            <person name="Osorno J.M."/>
            <person name="Rodrigues J."/>
            <person name="Thareau V."/>
            <person name="Urrea C.A."/>
            <person name="Wang M."/>
            <person name="Yu Y."/>
            <person name="Zhang M."/>
            <person name="Wing R.A."/>
            <person name="Cregan P.B."/>
            <person name="Rokhsar D.S."/>
            <person name="Jackson S.A."/>
        </authorList>
    </citation>
    <scope>NUCLEOTIDE SEQUENCE [LARGE SCALE GENOMIC DNA]</scope>
    <source>
        <strain evidence="6">cv. G19833</strain>
    </source>
</reference>
<feature type="domain" description="Mediator complex subunit 15 KIX" evidence="4">
    <location>
        <begin position="19"/>
        <end position="98"/>
    </location>
</feature>
<dbReference type="PANTHER" id="PTHR33137:SF4">
    <property type="entry name" value="MEDIATOR OF RNA POLYMERASE II TRANSCRIPTION SUBUNIT 15A-RELATED"/>
    <property type="match status" value="1"/>
</dbReference>
<gene>
    <name evidence="5" type="ORF">PHAVU_005G180300g</name>
</gene>
<dbReference type="PANTHER" id="PTHR33137">
    <property type="entry name" value="MEDIATOR OF RNA POLYMERASE II TRANSCRIPTION SUBUNIT 15A-RELATED"/>
    <property type="match status" value="1"/>
</dbReference>
<dbReference type="OMA" id="DANNWRS"/>
<evidence type="ECO:0000313" key="6">
    <source>
        <dbReference type="Proteomes" id="UP000000226"/>
    </source>
</evidence>
<dbReference type="GO" id="GO:0005634">
    <property type="term" value="C:nucleus"/>
    <property type="evidence" value="ECO:0007669"/>
    <property type="project" value="UniProtKB-SubCell"/>
</dbReference>
<proteinExistence type="predicted"/>
<organism evidence="5 6">
    <name type="scientific">Phaseolus vulgaris</name>
    <name type="common">Kidney bean</name>
    <name type="synonym">French bean</name>
    <dbReference type="NCBI Taxonomy" id="3885"/>
    <lineage>
        <taxon>Eukaryota</taxon>
        <taxon>Viridiplantae</taxon>
        <taxon>Streptophyta</taxon>
        <taxon>Embryophyta</taxon>
        <taxon>Tracheophyta</taxon>
        <taxon>Spermatophyta</taxon>
        <taxon>Magnoliopsida</taxon>
        <taxon>eudicotyledons</taxon>
        <taxon>Gunneridae</taxon>
        <taxon>Pentapetalae</taxon>
        <taxon>rosids</taxon>
        <taxon>fabids</taxon>
        <taxon>Fabales</taxon>
        <taxon>Fabaceae</taxon>
        <taxon>Papilionoideae</taxon>
        <taxon>50 kb inversion clade</taxon>
        <taxon>NPAAA clade</taxon>
        <taxon>indigoferoid/millettioid clade</taxon>
        <taxon>Phaseoleae</taxon>
        <taxon>Phaseolus</taxon>
    </lineage>
</organism>
<feature type="compositionally biased region" description="Polar residues" evidence="3">
    <location>
        <begin position="1"/>
        <end position="13"/>
    </location>
</feature>
<dbReference type="OrthoDB" id="1912459at2759"/>
<dbReference type="Gramene" id="ESW22778">
    <property type="protein sequence ID" value="ESW22778"/>
    <property type="gene ID" value="PHAVU_005G180300g"/>
</dbReference>